<dbReference type="NCBIfam" id="TIGR01760">
    <property type="entry name" value="tape_meas_TP901"/>
    <property type="match status" value="1"/>
</dbReference>
<dbReference type="Pfam" id="PF10145">
    <property type="entry name" value="PhageMin_Tail"/>
    <property type="match status" value="1"/>
</dbReference>
<name>A0A1I0KDZ1_9FIRM</name>
<evidence type="ECO:0000256" key="1">
    <source>
        <dbReference type="ARBA" id="ARBA00022612"/>
    </source>
</evidence>
<dbReference type="PANTHER" id="PTHR37813">
    <property type="entry name" value="FELS-2 PROPHAGE PROTEIN"/>
    <property type="match status" value="1"/>
</dbReference>
<feature type="domain" description="Phage tail tape measure protein" evidence="3">
    <location>
        <begin position="644"/>
        <end position="857"/>
    </location>
</feature>
<feature type="coiled-coil region" evidence="2">
    <location>
        <begin position="891"/>
        <end position="918"/>
    </location>
</feature>
<feature type="coiled-coil region" evidence="2">
    <location>
        <begin position="124"/>
        <end position="196"/>
    </location>
</feature>
<proteinExistence type="predicted"/>
<evidence type="ECO:0000313" key="5">
    <source>
        <dbReference type="Proteomes" id="UP000182121"/>
    </source>
</evidence>
<dbReference type="PANTHER" id="PTHR37813:SF1">
    <property type="entry name" value="FELS-2 PROPHAGE PROTEIN"/>
    <property type="match status" value="1"/>
</dbReference>
<reference evidence="4 5" key="1">
    <citation type="submission" date="2016-10" db="EMBL/GenBank/DDBJ databases">
        <authorList>
            <person name="Varghese N."/>
            <person name="Submissions S."/>
        </authorList>
    </citation>
    <scope>NUCLEOTIDE SEQUENCE [LARGE SCALE GENOMIC DNA]</scope>
    <source>
        <strain evidence="4 5">NLAE-zl-C196</strain>
    </source>
</reference>
<sequence>MRKMFRHGSTQLKIEKVNLDQSAIDSLRNQLSKNGIDVNLVLGNMNQVQAQAAKAGQQIGQKIQSGIDNVIQKGNFKKVFSSTLGDFNNTGKEAEKYFHTLSNTVSIQEKLGKNNNLESFVVSLKNADGVAEQLRYTLKQIEDEKGNITDRWFEYSGGSINDNGVIRQFKAISTAADNLQIKLEKLKANYSDLNASKAIKDSGHISSLDQQYDKVLQSISYLRNADDSTFASIQMNVKSEIASLESMVQQFRNAEYSATSLRTKDIGTIKIDENNNLDAFVQKMIQSGHYTDQLESKVSALKIELTNVFDSNSLTAYLNNLSNLQSEFKSVDVTAKTLEKSTKLQVNIDSERSMLTGYENELKESGVLTEDLKKKIQTLYDSLGAVTTQTGLTTWRAELKGVKSEIDDVIRTAAKSKEIQLGIDTEKYSTQIVSLQQQLSKFGIESGESFLQASASLKQLEAAYSDMKFYDGDKRVDYEKEYQKLLEKTKNLLTQVKSQKSNEIISNGDNRRIFFVNELNNYLQKNTAMTKQSKQQIIEWINTLNSADDMTRGTFDNLKAQFNGLDAKLRAANKLGLSWADKFKQAVEKFGGWAIATGSVMELWNLFRKMPKEVFNIDTSMTILYKVTDETEKKYSEFLDSASSKAQDLGRSISGLVEQTADWAKLGFDIDQASELAEISSIYANVGEVDDATAVSDLVTAMKSFNIEASDSITIVDSLNKLGNEFATDSASLGEGLKKSASALSLAGNDINQTLAMITGGTEITQNASEMGNALKVLSMRIRGMKGELEELGEEYENVESISKIQTQILNQTNGAVNIFDKNGNFKSTYEILKGISKVWSDISQVNQAALLETIAGKQRGNQISALIQAFQSGQIEKAYEASVHSAGSAMQEQERWMESLEAKTQQLEAAFQSLSSTVLDSDFLKILADSGITLTNILDTVIDKFGVIPTIITSGSIATFIKNFDWLCNKSYLKIA</sequence>
<dbReference type="EMBL" id="FOIO01000129">
    <property type="protein sequence ID" value="SEU22410.1"/>
    <property type="molecule type" value="Genomic_DNA"/>
</dbReference>
<dbReference type="Proteomes" id="UP000182121">
    <property type="component" value="Unassembled WGS sequence"/>
</dbReference>
<gene>
    <name evidence="4" type="ORF">SAMN05216521_11292</name>
</gene>
<protein>
    <submittedName>
        <fullName evidence="4">Phage tail tape measure protein, TP901 family, core region</fullName>
    </submittedName>
</protein>
<dbReference type="AlphaFoldDB" id="A0A1I0KDZ1"/>
<dbReference type="RefSeq" id="WP_242878248.1">
    <property type="nucleotide sequence ID" value="NZ_FOIO01000129.1"/>
</dbReference>
<organism evidence="4 5">
    <name type="scientific">Enterocloster clostridioformis</name>
    <dbReference type="NCBI Taxonomy" id="1531"/>
    <lineage>
        <taxon>Bacteria</taxon>
        <taxon>Bacillati</taxon>
        <taxon>Bacillota</taxon>
        <taxon>Clostridia</taxon>
        <taxon>Lachnospirales</taxon>
        <taxon>Lachnospiraceae</taxon>
        <taxon>Enterocloster</taxon>
    </lineage>
</organism>
<keyword evidence="2" id="KW-0175">Coiled coil</keyword>
<accession>A0A1I0KDZ1</accession>
<evidence type="ECO:0000259" key="3">
    <source>
        <dbReference type="Pfam" id="PF10145"/>
    </source>
</evidence>
<dbReference type="InterPro" id="IPR010090">
    <property type="entry name" value="Phage_tape_meas"/>
</dbReference>
<evidence type="ECO:0000256" key="2">
    <source>
        <dbReference type="SAM" id="Coils"/>
    </source>
</evidence>
<evidence type="ECO:0000313" key="4">
    <source>
        <dbReference type="EMBL" id="SEU22410.1"/>
    </source>
</evidence>
<feature type="coiled-coil region" evidence="2">
    <location>
        <begin position="775"/>
        <end position="802"/>
    </location>
</feature>
<keyword evidence="1" id="KW-1188">Viral release from host cell</keyword>
<comment type="caution">
    <text evidence="4">The sequence shown here is derived from an EMBL/GenBank/DDBJ whole genome shotgun (WGS) entry which is preliminary data.</text>
</comment>